<dbReference type="InterPro" id="IPR021131">
    <property type="entry name" value="Ribosomal_uL15/eL18"/>
</dbReference>
<keyword evidence="1 6" id="KW-0689">Ribosomal protein</keyword>
<dbReference type="Gene3D" id="3.100.10.10">
    <property type="match status" value="1"/>
</dbReference>
<feature type="region of interest" description="Disordered" evidence="4">
    <location>
        <begin position="1"/>
        <end position="46"/>
    </location>
</feature>
<evidence type="ECO:0000256" key="1">
    <source>
        <dbReference type="ARBA" id="ARBA00022980"/>
    </source>
</evidence>
<keyword evidence="2" id="KW-0687">Ribonucleoprotein</keyword>
<dbReference type="Gene3D" id="4.10.990.10">
    <property type="match status" value="1"/>
</dbReference>
<dbReference type="GO" id="GO:0005840">
    <property type="term" value="C:ribosome"/>
    <property type="evidence" value="ECO:0007669"/>
    <property type="project" value="UniProtKB-KW"/>
</dbReference>
<evidence type="ECO:0000259" key="5">
    <source>
        <dbReference type="Pfam" id="PF00828"/>
    </source>
</evidence>
<dbReference type="SUPFAM" id="SSF52080">
    <property type="entry name" value="Ribosomal proteins L15p and L18e"/>
    <property type="match status" value="1"/>
</dbReference>
<feature type="domain" description="Large ribosomal subunit protein uL15/eL18" evidence="5">
    <location>
        <begin position="67"/>
        <end position="131"/>
    </location>
</feature>
<evidence type="ECO:0000256" key="2">
    <source>
        <dbReference type="ARBA" id="ARBA00023274"/>
    </source>
</evidence>
<evidence type="ECO:0000313" key="6">
    <source>
        <dbReference type="EMBL" id="MBS3062099.1"/>
    </source>
</evidence>
<gene>
    <name evidence="6" type="ORF">J4215_05950</name>
</gene>
<evidence type="ECO:0000256" key="3">
    <source>
        <dbReference type="ARBA" id="ARBA00035497"/>
    </source>
</evidence>
<dbReference type="GO" id="GO:1990904">
    <property type="term" value="C:ribonucleoprotein complex"/>
    <property type="evidence" value="ECO:0007669"/>
    <property type="project" value="UniProtKB-KW"/>
</dbReference>
<accession>A0A8T4L970</accession>
<dbReference type="Proteomes" id="UP000675968">
    <property type="component" value="Unassembled WGS sequence"/>
</dbReference>
<dbReference type="InterPro" id="IPR027386">
    <property type="entry name" value="Rbsml_uL15_N"/>
</dbReference>
<evidence type="ECO:0000256" key="4">
    <source>
        <dbReference type="SAM" id="MobiDB-lite"/>
    </source>
</evidence>
<sequence length="144" mass="16067">MVVRKGKKSVKKLGNRTRHGNKKNWRGKGSRGGKGHAGSQKQKRNSYQHLFGKKIRMARKSIKPIAVNLRELDALIPMWIEQKLVEKNKDGQFVIDGKKVGIQKVLGGGDTELDVVFVNIKLTKKASDKVEGTEFESLGGEESQ</sequence>
<dbReference type="InterPro" id="IPR036227">
    <property type="entry name" value="Ribosomal_uL15/eL18_sf"/>
</dbReference>
<reference evidence="6" key="1">
    <citation type="submission" date="2021-03" db="EMBL/GenBank/DDBJ databases">
        <authorList>
            <person name="Jaffe A."/>
        </authorList>
    </citation>
    <scope>NUCLEOTIDE SEQUENCE</scope>
    <source>
        <strain evidence="6">RIFCSPLOWO2_01_FULL_AR10_48_17</strain>
    </source>
</reference>
<protein>
    <recommendedName>
        <fullName evidence="3">50S ribosomal protein L15</fullName>
    </recommendedName>
</protein>
<dbReference type="Pfam" id="PF00828">
    <property type="entry name" value="Ribosomal_L27A"/>
    <property type="match status" value="1"/>
</dbReference>
<reference evidence="6" key="2">
    <citation type="submission" date="2021-05" db="EMBL/GenBank/DDBJ databases">
        <title>Protein family content uncovers lineage relationships and bacterial pathway maintenance mechanisms in DPANN archaea.</title>
        <authorList>
            <person name="Castelle C.J."/>
            <person name="Meheust R."/>
            <person name="Jaffe A.L."/>
            <person name="Seitz K."/>
            <person name="Gong X."/>
            <person name="Baker B.J."/>
            <person name="Banfield J.F."/>
        </authorList>
    </citation>
    <scope>NUCLEOTIDE SEQUENCE</scope>
    <source>
        <strain evidence="6">RIFCSPLOWO2_01_FULL_AR10_48_17</strain>
    </source>
</reference>
<comment type="caution">
    <text evidence="6">The sequence shown here is derived from an EMBL/GenBank/DDBJ whole genome shotgun (WGS) entry which is preliminary data.</text>
</comment>
<dbReference type="EMBL" id="JAGVWC010000012">
    <property type="protein sequence ID" value="MBS3062099.1"/>
    <property type="molecule type" value="Genomic_DNA"/>
</dbReference>
<evidence type="ECO:0000313" key="7">
    <source>
        <dbReference type="Proteomes" id="UP000675968"/>
    </source>
</evidence>
<proteinExistence type="predicted"/>
<dbReference type="AlphaFoldDB" id="A0A8T4L970"/>
<feature type="compositionally biased region" description="Basic residues" evidence="4">
    <location>
        <begin position="1"/>
        <end position="34"/>
    </location>
</feature>
<organism evidence="6 7">
    <name type="scientific">Candidatus Iainarchaeum sp</name>
    <dbReference type="NCBI Taxonomy" id="3101447"/>
    <lineage>
        <taxon>Archaea</taxon>
        <taxon>Candidatus Iainarchaeota</taxon>
        <taxon>Candidatus Iainarchaeia</taxon>
        <taxon>Candidatus Iainarchaeales</taxon>
        <taxon>Candidatus Iainarchaeaceae</taxon>
        <taxon>Candidatus Iainarchaeum</taxon>
    </lineage>
</organism>
<name>A0A8T4L970_9ARCH</name>